<dbReference type="GO" id="GO:0003725">
    <property type="term" value="F:double-stranded RNA binding"/>
    <property type="evidence" value="ECO:0007669"/>
    <property type="project" value="TreeGrafter"/>
</dbReference>
<keyword evidence="5" id="KW-0539">Nucleus</keyword>
<dbReference type="GO" id="GO:0005634">
    <property type="term" value="C:nucleus"/>
    <property type="evidence" value="ECO:0007669"/>
    <property type="project" value="UniProtKB-SubCell"/>
</dbReference>
<keyword evidence="10" id="KW-1185">Reference proteome</keyword>
<dbReference type="InterPro" id="IPR032566">
    <property type="entry name" value="Znf-C2HE"/>
</dbReference>
<keyword evidence="4" id="KW-0238">DNA-binding</keyword>
<dbReference type="Gene3D" id="3.30.428.10">
    <property type="entry name" value="HIT-like"/>
    <property type="match status" value="1"/>
</dbReference>
<organism evidence="9 10">
    <name type="scientific">Apiospora kogelbergensis</name>
    <dbReference type="NCBI Taxonomy" id="1337665"/>
    <lineage>
        <taxon>Eukaryota</taxon>
        <taxon>Fungi</taxon>
        <taxon>Dikarya</taxon>
        <taxon>Ascomycota</taxon>
        <taxon>Pezizomycotina</taxon>
        <taxon>Sordariomycetes</taxon>
        <taxon>Xylariomycetidae</taxon>
        <taxon>Amphisphaeriales</taxon>
        <taxon>Apiosporaceae</taxon>
        <taxon>Apiospora</taxon>
    </lineage>
</organism>
<dbReference type="GO" id="GO:0046872">
    <property type="term" value="F:metal ion binding"/>
    <property type="evidence" value="ECO:0007669"/>
    <property type="project" value="UniProtKB-KW"/>
</dbReference>
<keyword evidence="3" id="KW-0862">Zinc</keyword>
<proteinExistence type="predicted"/>
<dbReference type="GO" id="GO:0033699">
    <property type="term" value="F:DNA 5'-adenosine monophosphate hydrolase activity"/>
    <property type="evidence" value="ECO:0007669"/>
    <property type="project" value="TreeGrafter"/>
</dbReference>
<feature type="compositionally biased region" description="Polar residues" evidence="6">
    <location>
        <begin position="21"/>
        <end position="39"/>
    </location>
</feature>
<dbReference type="SUPFAM" id="SSF54197">
    <property type="entry name" value="HIT-like"/>
    <property type="match status" value="1"/>
</dbReference>
<dbReference type="PANTHER" id="PTHR12486">
    <property type="entry name" value="APRATAXIN-RELATED"/>
    <property type="match status" value="1"/>
</dbReference>
<feature type="domain" description="HIT" evidence="7">
    <location>
        <begin position="110"/>
        <end position="250"/>
    </location>
</feature>
<name>A0AAW0QG99_9PEZI</name>
<gene>
    <name evidence="9" type="ORF">PG999_012121</name>
</gene>
<evidence type="ECO:0000313" key="10">
    <source>
        <dbReference type="Proteomes" id="UP001392437"/>
    </source>
</evidence>
<accession>A0AAW0QG99</accession>
<dbReference type="InterPro" id="IPR036265">
    <property type="entry name" value="HIT-like_sf"/>
</dbReference>
<dbReference type="GO" id="GO:0000012">
    <property type="term" value="P:single strand break repair"/>
    <property type="evidence" value="ECO:0007669"/>
    <property type="project" value="TreeGrafter"/>
</dbReference>
<dbReference type="AlphaFoldDB" id="A0AAW0QG99"/>
<dbReference type="GO" id="GO:1990165">
    <property type="term" value="F:single-strand break-containing DNA binding"/>
    <property type="evidence" value="ECO:0007669"/>
    <property type="project" value="TreeGrafter"/>
</dbReference>
<protein>
    <submittedName>
        <fullName evidence="9">HIT-like protein</fullName>
    </submittedName>
</protein>
<feature type="compositionally biased region" description="Polar residues" evidence="6">
    <location>
        <begin position="50"/>
        <end position="61"/>
    </location>
</feature>
<evidence type="ECO:0000256" key="4">
    <source>
        <dbReference type="ARBA" id="ARBA00023125"/>
    </source>
</evidence>
<feature type="region of interest" description="Disordered" evidence="6">
    <location>
        <begin position="1"/>
        <end position="90"/>
    </location>
</feature>
<dbReference type="Pfam" id="PF16278">
    <property type="entry name" value="zf-C2HE"/>
    <property type="match status" value="1"/>
</dbReference>
<feature type="compositionally biased region" description="Low complexity" evidence="6">
    <location>
        <begin position="68"/>
        <end position="84"/>
    </location>
</feature>
<evidence type="ECO:0000256" key="3">
    <source>
        <dbReference type="ARBA" id="ARBA00022833"/>
    </source>
</evidence>
<evidence type="ECO:0000256" key="6">
    <source>
        <dbReference type="SAM" id="MobiDB-lite"/>
    </source>
</evidence>
<dbReference type="InterPro" id="IPR011146">
    <property type="entry name" value="HIT-like"/>
</dbReference>
<evidence type="ECO:0000313" key="9">
    <source>
        <dbReference type="EMBL" id="KAK8101747.1"/>
    </source>
</evidence>
<evidence type="ECO:0000259" key="8">
    <source>
        <dbReference type="Pfam" id="PF16278"/>
    </source>
</evidence>
<evidence type="ECO:0000259" key="7">
    <source>
        <dbReference type="Pfam" id="PF01230"/>
    </source>
</evidence>
<evidence type="ECO:0000256" key="1">
    <source>
        <dbReference type="ARBA" id="ARBA00004123"/>
    </source>
</evidence>
<feature type="domain" description="Aprataxin C2HE/C2H2/C2HC zinc finger" evidence="8">
    <location>
        <begin position="266"/>
        <end position="322"/>
    </location>
</feature>
<dbReference type="Proteomes" id="UP001392437">
    <property type="component" value="Unassembled WGS sequence"/>
</dbReference>
<evidence type="ECO:0000256" key="2">
    <source>
        <dbReference type="ARBA" id="ARBA00022723"/>
    </source>
</evidence>
<dbReference type="Pfam" id="PF01230">
    <property type="entry name" value="HIT"/>
    <property type="match status" value="1"/>
</dbReference>
<sequence>MSTTGSEGEEAITGDEITGTVIESSSGAATEANTTTTKPPRNAFAELMSTKPNKGQSLSTQGHKRRASSPSSSGPATSLTASATNKNKKRSFAGRDGLGAYIADPAAFPPSRVIYYNDDFVAIRDLYPKSAVHCLLLPRKVPADVEMFEVVRSDPAFLAAAQAEAAKLKQLVAKELERKFGSGSRSSALRQRVLDGGGGEQLEAGEEGEEWEGKKDGKLPPGRDWAKEVKIGLHSNPSMNHLHIHVLSRDMSSESLKHKKHYNSFTTNFFADLDAFPMDDNEVYARKHSNWSSQDMVCWRCGKNFTNKFQKLKEHLAEEFEKWKRE</sequence>
<reference evidence="9 10" key="1">
    <citation type="submission" date="2023-01" db="EMBL/GenBank/DDBJ databases">
        <title>Analysis of 21 Apiospora genomes using comparative genomics revels a genus with tremendous synthesis potential of carbohydrate active enzymes and secondary metabolites.</title>
        <authorList>
            <person name="Sorensen T."/>
        </authorList>
    </citation>
    <scope>NUCLEOTIDE SEQUENCE [LARGE SCALE GENOMIC DNA]</scope>
    <source>
        <strain evidence="9 10">CBS 117206</strain>
    </source>
</reference>
<feature type="region of interest" description="Disordered" evidence="6">
    <location>
        <begin position="192"/>
        <end position="222"/>
    </location>
</feature>
<dbReference type="GO" id="GO:0030983">
    <property type="term" value="F:mismatched DNA binding"/>
    <property type="evidence" value="ECO:0007669"/>
    <property type="project" value="TreeGrafter"/>
</dbReference>
<comment type="subcellular location">
    <subcellularLocation>
        <location evidence="1">Nucleus</location>
    </subcellularLocation>
</comment>
<comment type="caution">
    <text evidence="9">The sequence shown here is derived from an EMBL/GenBank/DDBJ whole genome shotgun (WGS) entry which is preliminary data.</text>
</comment>
<dbReference type="GO" id="GO:0003697">
    <property type="term" value="F:single-stranded DNA binding"/>
    <property type="evidence" value="ECO:0007669"/>
    <property type="project" value="TreeGrafter"/>
</dbReference>
<dbReference type="PANTHER" id="PTHR12486:SF4">
    <property type="entry name" value="APRATAXIN"/>
    <property type="match status" value="1"/>
</dbReference>
<dbReference type="EMBL" id="JAQQWP010000009">
    <property type="protein sequence ID" value="KAK8101747.1"/>
    <property type="molecule type" value="Genomic_DNA"/>
</dbReference>
<keyword evidence="2" id="KW-0479">Metal-binding</keyword>
<evidence type="ECO:0000256" key="5">
    <source>
        <dbReference type="ARBA" id="ARBA00023242"/>
    </source>
</evidence>